<dbReference type="InterPro" id="IPR008979">
    <property type="entry name" value="Galactose-bd-like_sf"/>
</dbReference>
<feature type="region of interest" description="Disordered" evidence="3">
    <location>
        <begin position="1286"/>
        <end position="1314"/>
    </location>
</feature>
<keyword evidence="6" id="KW-1185">Reference proteome</keyword>
<evidence type="ECO:0008006" key="7">
    <source>
        <dbReference type="Google" id="ProtNLM"/>
    </source>
</evidence>
<dbReference type="PROSITE" id="PS51125">
    <property type="entry name" value="NHL"/>
    <property type="match status" value="1"/>
</dbReference>
<reference evidence="5 6" key="1">
    <citation type="submission" date="2016-01" db="EMBL/GenBank/DDBJ databases">
        <title>High potential of lignocellulose degradation of a new Verrucomicrobia species.</title>
        <authorList>
            <person name="Wang Y."/>
            <person name="Shi Y."/>
            <person name="Qiu Z."/>
            <person name="Liu S."/>
            <person name="Yang H."/>
        </authorList>
    </citation>
    <scope>NUCLEOTIDE SEQUENCE [LARGE SCALE GENOMIC DNA]</scope>
    <source>
        <strain evidence="5 6">TSB47</strain>
    </source>
</reference>
<feature type="signal peptide" evidence="4">
    <location>
        <begin position="1"/>
        <end position="31"/>
    </location>
</feature>
<comment type="caution">
    <text evidence="5">The sequence shown here is derived from an EMBL/GenBank/DDBJ whole genome shotgun (WGS) entry which is preliminary data.</text>
</comment>
<accession>A0A178IDX7</accession>
<feature type="compositionally biased region" description="Low complexity" evidence="3">
    <location>
        <begin position="1290"/>
        <end position="1307"/>
    </location>
</feature>
<dbReference type="Gene3D" id="2.120.10.30">
    <property type="entry name" value="TolB, C-terminal domain"/>
    <property type="match status" value="3"/>
</dbReference>
<dbReference type="SUPFAM" id="SSF49785">
    <property type="entry name" value="Galactose-binding domain-like"/>
    <property type="match status" value="2"/>
</dbReference>
<dbReference type="Pfam" id="PF01436">
    <property type="entry name" value="NHL"/>
    <property type="match status" value="1"/>
</dbReference>
<evidence type="ECO:0000313" key="5">
    <source>
        <dbReference type="EMBL" id="OAM88190.1"/>
    </source>
</evidence>
<evidence type="ECO:0000256" key="3">
    <source>
        <dbReference type="SAM" id="MobiDB-lite"/>
    </source>
</evidence>
<name>A0A178IDX7_9BACT</name>
<feature type="chain" id="PRO_5008088672" description="Ig-like domain-containing protein" evidence="4">
    <location>
        <begin position="32"/>
        <end position="1340"/>
    </location>
</feature>
<dbReference type="InterPro" id="IPR036179">
    <property type="entry name" value="Ig-like_dom_sf"/>
</dbReference>
<dbReference type="EMBL" id="LRRQ01000142">
    <property type="protein sequence ID" value="OAM88190.1"/>
    <property type="molecule type" value="Genomic_DNA"/>
</dbReference>
<keyword evidence="1" id="KW-0677">Repeat</keyword>
<evidence type="ECO:0000313" key="6">
    <source>
        <dbReference type="Proteomes" id="UP000078486"/>
    </source>
</evidence>
<dbReference type="InterPro" id="IPR013783">
    <property type="entry name" value="Ig-like_fold"/>
</dbReference>
<evidence type="ECO:0000256" key="4">
    <source>
        <dbReference type="SAM" id="SignalP"/>
    </source>
</evidence>
<dbReference type="Gene3D" id="2.60.40.10">
    <property type="entry name" value="Immunoglobulins"/>
    <property type="match status" value="1"/>
</dbReference>
<dbReference type="Gene3D" id="2.60.120.260">
    <property type="entry name" value="Galactose-binding domain-like"/>
    <property type="match status" value="2"/>
</dbReference>
<gene>
    <name evidence="5" type="ORF">AW736_18190</name>
</gene>
<dbReference type="STRING" id="1184151.AW736_18190"/>
<dbReference type="SUPFAM" id="SSF51445">
    <property type="entry name" value="(Trans)glycosidases"/>
    <property type="match status" value="1"/>
</dbReference>
<protein>
    <recommendedName>
        <fullName evidence="7">Ig-like domain-containing protein</fullName>
    </recommendedName>
</protein>
<evidence type="ECO:0000256" key="2">
    <source>
        <dbReference type="PROSITE-ProRule" id="PRU00504"/>
    </source>
</evidence>
<dbReference type="InterPro" id="IPR011042">
    <property type="entry name" value="6-blade_b-propeller_TolB-like"/>
</dbReference>
<keyword evidence="4" id="KW-0732">Signal</keyword>
<feature type="repeat" description="NHL" evidence="2">
    <location>
        <begin position="1092"/>
        <end position="1122"/>
    </location>
</feature>
<dbReference type="RefSeq" id="WP_068771739.1">
    <property type="nucleotide sequence ID" value="NZ_CP109796.1"/>
</dbReference>
<evidence type="ECO:0000256" key="1">
    <source>
        <dbReference type="ARBA" id="ARBA00022737"/>
    </source>
</evidence>
<dbReference type="Gene3D" id="3.20.20.80">
    <property type="entry name" value="Glycosidases"/>
    <property type="match status" value="1"/>
</dbReference>
<dbReference type="Proteomes" id="UP000078486">
    <property type="component" value="Unassembled WGS sequence"/>
</dbReference>
<proteinExistence type="predicted"/>
<dbReference type="PANTHER" id="PTHR13833:SF71">
    <property type="entry name" value="NHL DOMAIN-CONTAINING PROTEIN"/>
    <property type="match status" value="1"/>
</dbReference>
<dbReference type="OrthoDB" id="9776971at2"/>
<dbReference type="PANTHER" id="PTHR13833">
    <property type="match status" value="1"/>
</dbReference>
<dbReference type="InterPro" id="IPR017853">
    <property type="entry name" value="GH"/>
</dbReference>
<dbReference type="SUPFAM" id="SSF101898">
    <property type="entry name" value="NHL repeat"/>
    <property type="match status" value="1"/>
</dbReference>
<organism evidence="5 6">
    <name type="scientific">Termitidicoccus mucosus</name>
    <dbReference type="NCBI Taxonomy" id="1184151"/>
    <lineage>
        <taxon>Bacteria</taxon>
        <taxon>Pseudomonadati</taxon>
        <taxon>Verrucomicrobiota</taxon>
        <taxon>Opitutia</taxon>
        <taxon>Opitutales</taxon>
        <taxon>Opitutaceae</taxon>
        <taxon>Termitidicoccus</taxon>
    </lineage>
</organism>
<dbReference type="InterPro" id="IPR001258">
    <property type="entry name" value="NHL_repeat"/>
</dbReference>
<sequence>MKKIPDRITHTAVRLLLALAATILVTARTEAQTSANLISNPGFEQSLTPWVYDAANYGGAGDAAVRDPQNPRSGQYSLSAGAGHVAYRSLGVRADTSVELRFWARGDTEGVPVTILLRQSSPGDRVLLRMEMIFTEEWREYVFRTSLPADLAAGAQVYLGFWLHAPGRYWIDDVSLAELPAAEGGGMPSLNPIRNQSFEAGADGWTASIRTPEFGTGWSTGETGNGYPSQPGAKLESIEAADAPHGKRHLSVEVKAGNWGWLTSAYFPARYGHPAALTFWARCSTARSLTAGVAGGKNSDILLQSQPLVLSTIWQKYTVPLTLKPAADGVYVVRIQLGSGRFDFDDFAFVETAQTSPVANPPAHAIQPGSGAPAGNLYAPGDTAAFKLVAAGEQPSSTLAFQVAAVDFLGRKIDEQNVSVAIGADGLGESAFTMQTTTLGAFRIEARRAGAETVLAEQLYSVLPELDAPGSRPDSFFGAHIDLTPYNLEIARRGGFRWLRLYPPMTTKWMAVEPAQGQWRFNTTELAAAKSAGFSILGSFDTAPDWAADINTAPGAVANRWSNSYPPADINQWKTYVTRAFTEFSPHVDAWELWNEPDGGYLQVKPGQQKDAVIRTLLDATHEALAATGRPFTLVGPAVSEINAQLGWQVLDAGAGAKLDAFSFHFYSTAAAGAIPGSAQALELLARYQTHTNRFGQSLPLWHTEGGPWLSGGQSWLATSRMPASSSMTPPQAAAAIVRTALFFKANGVLRHFLYVVAASETGRDIQADGTSACVDVTGIPGPGLAAHAAMVSLTEDAAPAANGFETKTVGESILSVLHFTKASGDVDVYWSTKPVALTDVTALRAGDVVRDMMSNTVPATTAMIGEFPLYILRASDNAVNLPATTTVIEGDTITFNAPAAGEPAPTIHWEYHDGAEWRAIDSSAPFAHQITNGGATLTLPGVTPDLARLQFRYVATIGTLPPVPGNVAAIIVSRLYQPGVRALAVDATGAIYIANTAQNTIDLIDPAGLATVLAGDPGGAAGWLDATGTAARFRQPGGLAIRSGTAYVADTGNNVIRAVEISTGKVTTLAGNASAPAADAAADGAGAAARLKSPAGLAIDDSGHLFVADSKSHTVRAITPDGAVTTIAGWRDEPGADAGHLDTPLDITWGGDGALYVADTGNNAIRKITPGAQPGSGFAMTVLSAAGYASPSGVAWLDGVVHVADTGNSVIRSVPVDGAMRTLAGAVGISGTADGPTGASTRFSAPRDIVAGPDGALYVADTGNKTVRIITDAAIGSTETPLLLTTVAPSGTNTGTTSPPGDNNDGNNGGGGGAASPWFLAALATLALLAKQTRGRSGK</sequence>
<dbReference type="SUPFAM" id="SSF48726">
    <property type="entry name" value="Immunoglobulin"/>
    <property type="match status" value="1"/>
</dbReference>